<name>A0A9P7R0E1_9PEZI</name>
<evidence type="ECO:0000313" key="1">
    <source>
        <dbReference type="EMBL" id="KAG7047145.1"/>
    </source>
</evidence>
<organism evidence="1 2">
    <name type="scientific">Colletotrichum scovillei</name>
    <dbReference type="NCBI Taxonomy" id="1209932"/>
    <lineage>
        <taxon>Eukaryota</taxon>
        <taxon>Fungi</taxon>
        <taxon>Dikarya</taxon>
        <taxon>Ascomycota</taxon>
        <taxon>Pezizomycotina</taxon>
        <taxon>Sordariomycetes</taxon>
        <taxon>Hypocreomycetidae</taxon>
        <taxon>Glomerellales</taxon>
        <taxon>Glomerellaceae</taxon>
        <taxon>Colletotrichum</taxon>
        <taxon>Colletotrichum acutatum species complex</taxon>
    </lineage>
</organism>
<evidence type="ECO:0000313" key="2">
    <source>
        <dbReference type="Proteomes" id="UP000699042"/>
    </source>
</evidence>
<dbReference type="Proteomes" id="UP000699042">
    <property type="component" value="Unassembled WGS sequence"/>
</dbReference>
<dbReference type="AlphaFoldDB" id="A0A9P7R0E1"/>
<accession>A0A9P7R0E1</accession>
<proteinExistence type="predicted"/>
<keyword evidence="2" id="KW-1185">Reference proteome</keyword>
<sequence>MESPSDIQVPVSLPCLSYMLEDLNFLMNMMKIIEIRCL</sequence>
<comment type="caution">
    <text evidence="1">The sequence shown here is derived from an EMBL/GenBank/DDBJ whole genome shotgun (WGS) entry which is preliminary data.</text>
</comment>
<gene>
    <name evidence="1" type="ORF">JMJ77_015358</name>
</gene>
<protein>
    <submittedName>
        <fullName evidence="1">Uncharacterized protein</fullName>
    </submittedName>
</protein>
<reference evidence="1" key="1">
    <citation type="submission" date="2021-05" db="EMBL/GenBank/DDBJ databases">
        <title>Comparative genomics of three Colletotrichum scovillei strains and genetic complementation revealed genes involved fungal growth and virulence on chili pepper.</title>
        <authorList>
            <person name="Hsieh D.-K."/>
            <person name="Chuang S.-C."/>
            <person name="Chen C.-Y."/>
            <person name="Chao Y.-T."/>
            <person name="Lu M.-Y.J."/>
            <person name="Lee M.-H."/>
            <person name="Shih M.-C."/>
        </authorList>
    </citation>
    <scope>NUCLEOTIDE SEQUENCE</scope>
    <source>
        <strain evidence="1">Coll-153</strain>
    </source>
</reference>
<dbReference type="EMBL" id="JAESDN010000008">
    <property type="protein sequence ID" value="KAG7047145.1"/>
    <property type="molecule type" value="Genomic_DNA"/>
</dbReference>